<accession>A0A5S6QQS1</accession>
<evidence type="ECO:0000259" key="2">
    <source>
        <dbReference type="Pfam" id="PF23205"/>
    </source>
</evidence>
<dbReference type="InterPro" id="IPR055569">
    <property type="entry name" value="DUF7145"/>
</dbReference>
<dbReference type="Gene3D" id="3.30.505.10">
    <property type="entry name" value="SH2 domain"/>
    <property type="match status" value="2"/>
</dbReference>
<feature type="domain" description="DUF7145" evidence="3">
    <location>
        <begin position="449"/>
        <end position="544"/>
    </location>
</feature>
<sequence length="577" mass="65351">MDVSCSSEVDLAGSLSTGDLYSDSETCPLHVVSDSSLTPTSSSELSTASEGTNELLTLQTPQCPLGELSFYHGFGRRDTLRERLLTAGDFLLFCDSENGNKPSLLVLSHGCNSVGVFAFEQNEEGRFFVQQENQPAVSFSTVGQAALSYKRWGTMLQDHTVDGLNLYVLVREIVDPLYERMHSFGAAGIHWTYLPYYHGHLPYDQAASQLERNGDFLLLAADCRHLLRLFVLWDNKTKMLKIKLQPNSGHYALPRTSRLQPVEIVSSVEEYIKAVVVGQCVLDDCILKRPVDCAIIRRAEYRCRECLVEALDSQQGVPKVILRPLCSLPYYHGEQRDPYKLKYQFVAVGDYAVYFSTSTKCLILLVCHQFNSQGPTDIACFSICRTQEGMFHLERHCPKRSFNTVSELVDFYVNNRRKLETTLYGKSVRLVKPVKRDDLLRNESVAQSSLQMLPYFFPIEQMSACGYMFEREGDFMVNQRSGGSSPSVGVLVKDQVKVVELSSVERNGRYRLSRGHEAEPFEWVNGVDEFLKSSIVHGIPIFGILPRTAVLRDSKVQRARRPKLGKKREQRRIMNRL</sequence>
<feature type="compositionally biased region" description="Basic residues" evidence="1">
    <location>
        <begin position="557"/>
        <end position="577"/>
    </location>
</feature>
<evidence type="ECO:0000256" key="1">
    <source>
        <dbReference type="SAM" id="MobiDB-lite"/>
    </source>
</evidence>
<reference evidence="5" key="1">
    <citation type="submission" date="2019-12" db="UniProtKB">
        <authorList>
            <consortium name="WormBaseParasite"/>
        </authorList>
    </citation>
    <scope>IDENTIFICATION</scope>
</reference>
<dbReference type="InterPro" id="IPR055491">
    <property type="entry name" value="DUF7063"/>
</dbReference>
<keyword evidence="4" id="KW-1185">Reference proteome</keyword>
<dbReference type="InterPro" id="IPR036860">
    <property type="entry name" value="SH2_dom_sf"/>
</dbReference>
<dbReference type="SUPFAM" id="SSF55550">
    <property type="entry name" value="SH2 domain"/>
    <property type="match status" value="2"/>
</dbReference>
<dbReference type="AlphaFoldDB" id="A0A5S6QQS1"/>
<evidence type="ECO:0000313" key="4">
    <source>
        <dbReference type="Proteomes" id="UP000046395"/>
    </source>
</evidence>
<dbReference type="Proteomes" id="UP000046395">
    <property type="component" value="Unassembled WGS sequence"/>
</dbReference>
<protein>
    <submittedName>
        <fullName evidence="5">SH2 domain-containing protein</fullName>
    </submittedName>
</protein>
<evidence type="ECO:0000313" key="5">
    <source>
        <dbReference type="WBParaSite" id="TMUE_2000009503.1"/>
    </source>
</evidence>
<feature type="region of interest" description="Disordered" evidence="1">
    <location>
        <begin position="556"/>
        <end position="577"/>
    </location>
</feature>
<evidence type="ECO:0000259" key="3">
    <source>
        <dbReference type="Pfam" id="PF23638"/>
    </source>
</evidence>
<feature type="domain" description="DUF7145" evidence="3">
    <location>
        <begin position="192"/>
        <end position="291"/>
    </location>
</feature>
<name>A0A5S6QQS1_TRIMR</name>
<dbReference type="Pfam" id="PF23638">
    <property type="entry name" value="DUF7145"/>
    <property type="match status" value="2"/>
</dbReference>
<feature type="domain" description="DUF7063" evidence="2">
    <location>
        <begin position="68"/>
        <end position="147"/>
    </location>
</feature>
<dbReference type="CDD" id="cd00173">
    <property type="entry name" value="SH2"/>
    <property type="match status" value="1"/>
</dbReference>
<dbReference type="WBParaSite" id="TMUE_2000009503.1">
    <property type="protein sequence ID" value="TMUE_2000009503.1"/>
    <property type="gene ID" value="WBGene00293031"/>
</dbReference>
<proteinExistence type="predicted"/>
<dbReference type="Pfam" id="PF23205">
    <property type="entry name" value="DUF7063"/>
    <property type="match status" value="1"/>
</dbReference>
<organism evidence="4 5">
    <name type="scientific">Trichuris muris</name>
    <name type="common">Mouse whipworm</name>
    <dbReference type="NCBI Taxonomy" id="70415"/>
    <lineage>
        <taxon>Eukaryota</taxon>
        <taxon>Metazoa</taxon>
        <taxon>Ecdysozoa</taxon>
        <taxon>Nematoda</taxon>
        <taxon>Enoplea</taxon>
        <taxon>Dorylaimia</taxon>
        <taxon>Trichinellida</taxon>
        <taxon>Trichuridae</taxon>
        <taxon>Trichuris</taxon>
    </lineage>
</organism>